<dbReference type="Proteomes" id="UP001148838">
    <property type="component" value="Unassembled WGS sequence"/>
</dbReference>
<evidence type="ECO:0000313" key="2">
    <source>
        <dbReference type="Proteomes" id="UP001148838"/>
    </source>
</evidence>
<dbReference type="PANTHER" id="PTHR47027:SF20">
    <property type="entry name" value="REVERSE TRANSCRIPTASE-LIKE PROTEIN WITH RNA-DIRECTED DNA POLYMERASE DOMAIN"/>
    <property type="match status" value="1"/>
</dbReference>
<keyword evidence="2" id="KW-1185">Reference proteome</keyword>
<name>A0ABQ8TKP6_PERAM</name>
<accession>A0ABQ8TKP6</accession>
<gene>
    <name evidence="1" type="ORF">ANN_09033</name>
</gene>
<proteinExistence type="predicted"/>
<evidence type="ECO:0008006" key="3">
    <source>
        <dbReference type="Google" id="ProtNLM"/>
    </source>
</evidence>
<protein>
    <recommendedName>
        <fullName evidence="3">Reverse transcriptase domain-containing protein</fullName>
    </recommendedName>
</protein>
<evidence type="ECO:0000313" key="1">
    <source>
        <dbReference type="EMBL" id="KAJ4447044.1"/>
    </source>
</evidence>
<dbReference type="PANTHER" id="PTHR47027">
    <property type="entry name" value="REVERSE TRANSCRIPTASE DOMAIN-CONTAINING PROTEIN"/>
    <property type="match status" value="1"/>
</dbReference>
<sequence length="360" mass="43101">MDESRNACRLLVGRPRRRREDNIKMDLREVGYDAMDWINLARNRNRWRAYFYNLVIFYNDEVRSEDSPKDYPAFAFWLGKTSEKPYQGINNSTIRIIIIIIIINVCAPNFHNSPEEQRLRVFENNVLRKIFGAKRDEVTGEWRKLHNAELHALYSSPDIIRNIKSRRLRWVEHVACMGESRNAYRVSKIIVNGNILEQVSHFNYLGCDISFNYEKDIEKKVNRFQMICGTIGRTLGRKARKETQMKFYKVMAVPTLIYGSESWTTTKKEESRIQSAEMKFMRYVRRYTKADKIKNETIRSDLNIFSVHDMVEENKTKWKDHVDRMAENRLPKKIMNYRPIGKRDLGRPRKRWLDDRDRNR</sequence>
<dbReference type="EMBL" id="JAJSOF020000005">
    <property type="protein sequence ID" value="KAJ4447044.1"/>
    <property type="molecule type" value="Genomic_DNA"/>
</dbReference>
<organism evidence="1 2">
    <name type="scientific">Periplaneta americana</name>
    <name type="common">American cockroach</name>
    <name type="synonym">Blatta americana</name>
    <dbReference type="NCBI Taxonomy" id="6978"/>
    <lineage>
        <taxon>Eukaryota</taxon>
        <taxon>Metazoa</taxon>
        <taxon>Ecdysozoa</taxon>
        <taxon>Arthropoda</taxon>
        <taxon>Hexapoda</taxon>
        <taxon>Insecta</taxon>
        <taxon>Pterygota</taxon>
        <taxon>Neoptera</taxon>
        <taxon>Polyneoptera</taxon>
        <taxon>Dictyoptera</taxon>
        <taxon>Blattodea</taxon>
        <taxon>Blattoidea</taxon>
        <taxon>Blattidae</taxon>
        <taxon>Blattinae</taxon>
        <taxon>Periplaneta</taxon>
    </lineage>
</organism>
<comment type="caution">
    <text evidence="1">The sequence shown here is derived from an EMBL/GenBank/DDBJ whole genome shotgun (WGS) entry which is preliminary data.</text>
</comment>
<reference evidence="1 2" key="1">
    <citation type="journal article" date="2022" name="Allergy">
        <title>Genome assembly and annotation of Periplaneta americana reveal a comprehensive cockroach allergen profile.</title>
        <authorList>
            <person name="Wang L."/>
            <person name="Xiong Q."/>
            <person name="Saelim N."/>
            <person name="Wang L."/>
            <person name="Nong W."/>
            <person name="Wan A.T."/>
            <person name="Shi M."/>
            <person name="Liu X."/>
            <person name="Cao Q."/>
            <person name="Hui J.H.L."/>
            <person name="Sookrung N."/>
            <person name="Leung T.F."/>
            <person name="Tungtrongchitr A."/>
            <person name="Tsui S.K.W."/>
        </authorList>
    </citation>
    <scope>NUCLEOTIDE SEQUENCE [LARGE SCALE GENOMIC DNA]</scope>
    <source>
        <strain evidence="1">PWHHKU_190912</strain>
    </source>
</reference>